<sequence length="637" mass="68965">MSAVSLSSRAVRHIAAGRACSSGSASATRVLPSAYQTTRLASTSAAAGPSTPPEIRGGGKVRRSPSPKARRHHGDKTGPSSTQNKAVPSDRTEERTESRQRLSGFSKPTSNRRGGNFYKTKRSFAFKLSSASSDPHPRITSAPSTSDGVSSSNQDPPHWEISASIGSEDTGHGAEAQTETPDQENGESAAGPSGTNSPPSDQLVTAEERLRAFFAAKTGRPSNTSFKATLAEASEEDSSSTYPIDQGLQLDAITVDDAASQPAASFIEETASPIFSRPKLADLQRAGQGDELVGLYQSDTVWDPSKEYALMPEGPERTSIVAKVLDRAPTQHIMVILDGDNLLFALQHMNKGYEGGKFVYNELRERIAKKHRLNPKNLDLRIRIFSATNALATVLNKARVMRKDFFFDFLQGIMDSGPYNYVINVGKASQAADIRVKAALADAIRDPRCFRAYLGGLDDYGYIEDLRLIHERGLLESKVNLIQVPGFARDANVYRAYAHRAIDLDYLFKNNKVALADMQLYDEEAFKTGDTVAKAVSKIPCAFHHLAKAGCNSGDSCQYSHEPITDEAGGRPSSRATVWGSDTLTHAFRLLALPLISSVSVLRSARAHEDGVTVSVDSGRSSAKAPERQTRREVDAM</sequence>
<evidence type="ECO:0000313" key="5">
    <source>
        <dbReference type="Proteomes" id="UP000011976"/>
    </source>
</evidence>
<dbReference type="PROSITE" id="PS50103">
    <property type="entry name" value="ZF_C3H1"/>
    <property type="match status" value="1"/>
</dbReference>
<keyword evidence="1" id="KW-0862">Zinc</keyword>
<dbReference type="Proteomes" id="UP000011976">
    <property type="component" value="Unassembled WGS sequence"/>
</dbReference>
<accession>M9M6Z8</accession>
<dbReference type="EMBL" id="DF196788">
    <property type="protein sequence ID" value="GAC76705.1"/>
    <property type="molecule type" value="Genomic_DNA"/>
</dbReference>
<dbReference type="InterPro" id="IPR000571">
    <property type="entry name" value="Znf_CCCH"/>
</dbReference>
<dbReference type="PANTHER" id="PTHR37543:SF1">
    <property type="entry name" value="CCCH ZINC FINGER DNA BINDING PROTEIN (AFU_ORTHOLOGUE AFUA_5G12760)"/>
    <property type="match status" value="1"/>
</dbReference>
<dbReference type="STRING" id="1151754.M9M6Z8"/>
<protein>
    <recommendedName>
        <fullName evidence="3">C3H1-type domain-containing protein</fullName>
    </recommendedName>
</protein>
<dbReference type="PANTHER" id="PTHR37543">
    <property type="entry name" value="CCCH ZINC FINGER DNA BINDING PROTEIN (AFU_ORTHOLOGUE AFUA_5G12760)"/>
    <property type="match status" value="1"/>
</dbReference>
<name>M9M6Z8_PSEA3</name>
<keyword evidence="1" id="KW-0863">Zinc-finger</keyword>
<proteinExistence type="predicted"/>
<keyword evidence="1" id="KW-0479">Metal-binding</keyword>
<feature type="domain" description="C3H1-type" evidence="3">
    <location>
        <begin position="535"/>
        <end position="564"/>
    </location>
</feature>
<feature type="compositionally biased region" description="Basic and acidic residues" evidence="2">
    <location>
        <begin position="88"/>
        <end position="100"/>
    </location>
</feature>
<feature type="compositionally biased region" description="Basic residues" evidence="2">
    <location>
        <begin position="59"/>
        <end position="74"/>
    </location>
</feature>
<feature type="region of interest" description="Disordered" evidence="2">
    <location>
        <begin position="612"/>
        <end position="637"/>
    </location>
</feature>
<dbReference type="GO" id="GO:0008270">
    <property type="term" value="F:zinc ion binding"/>
    <property type="evidence" value="ECO:0007669"/>
    <property type="project" value="UniProtKB-KW"/>
</dbReference>
<evidence type="ECO:0000259" key="3">
    <source>
        <dbReference type="PROSITE" id="PS50103"/>
    </source>
</evidence>
<organism evidence="4 5">
    <name type="scientific">Pseudozyma antarctica (strain T-34)</name>
    <name type="common">Yeast</name>
    <name type="synonym">Candida antarctica</name>
    <dbReference type="NCBI Taxonomy" id="1151754"/>
    <lineage>
        <taxon>Eukaryota</taxon>
        <taxon>Fungi</taxon>
        <taxon>Dikarya</taxon>
        <taxon>Basidiomycota</taxon>
        <taxon>Ustilaginomycotina</taxon>
        <taxon>Ustilaginomycetes</taxon>
        <taxon>Ustilaginales</taxon>
        <taxon>Ustilaginaceae</taxon>
        <taxon>Moesziomyces</taxon>
    </lineage>
</organism>
<feature type="region of interest" description="Disordered" evidence="2">
    <location>
        <begin position="40"/>
        <end position="202"/>
    </location>
</feature>
<dbReference type="InterPro" id="IPR057683">
    <property type="entry name" value="DUF7923"/>
</dbReference>
<feature type="compositionally biased region" description="Polar residues" evidence="2">
    <location>
        <begin position="101"/>
        <end position="113"/>
    </location>
</feature>
<evidence type="ECO:0000256" key="1">
    <source>
        <dbReference type="PROSITE-ProRule" id="PRU00723"/>
    </source>
</evidence>
<evidence type="ECO:0000256" key="2">
    <source>
        <dbReference type="SAM" id="MobiDB-lite"/>
    </source>
</evidence>
<feature type="compositionally biased region" description="Polar residues" evidence="2">
    <location>
        <begin position="141"/>
        <end position="155"/>
    </location>
</feature>
<dbReference type="Pfam" id="PF25540">
    <property type="entry name" value="DUF7923"/>
    <property type="match status" value="1"/>
</dbReference>
<dbReference type="OrthoDB" id="2270193at2759"/>
<reference evidence="5" key="1">
    <citation type="journal article" date="2013" name="Genome Announc.">
        <title>Genome sequence of the basidiomycetous yeast Pseudozyma antarctica T-34, a producer of the glycolipid biosurfactants mannosylerythritol lipids.</title>
        <authorList>
            <person name="Morita T."/>
            <person name="Koike H."/>
            <person name="Koyama Y."/>
            <person name="Hagiwara H."/>
            <person name="Ito E."/>
            <person name="Fukuoka T."/>
            <person name="Imura T."/>
            <person name="Machida M."/>
            <person name="Kitamoto D."/>
        </authorList>
    </citation>
    <scope>NUCLEOTIDE SEQUENCE [LARGE SCALE GENOMIC DNA]</scope>
    <source>
        <strain evidence="5">T-34</strain>
    </source>
</reference>
<evidence type="ECO:0000313" key="4">
    <source>
        <dbReference type="EMBL" id="GAC76705.1"/>
    </source>
</evidence>
<gene>
    <name evidence="4" type="ORF">PANT_22d00152</name>
</gene>
<feature type="compositionally biased region" description="Basic and acidic residues" evidence="2">
    <location>
        <begin position="625"/>
        <end position="637"/>
    </location>
</feature>
<feature type="zinc finger region" description="C3H1-type" evidence="1">
    <location>
        <begin position="535"/>
        <end position="564"/>
    </location>
</feature>
<dbReference type="AlphaFoldDB" id="M9M6Z8"/>
<feature type="compositionally biased region" description="Polar residues" evidence="2">
    <location>
        <begin position="193"/>
        <end position="202"/>
    </location>
</feature>